<dbReference type="Proteomes" id="UP001476798">
    <property type="component" value="Unassembled WGS sequence"/>
</dbReference>
<evidence type="ECO:0000313" key="1">
    <source>
        <dbReference type="EMBL" id="MEQ2180328.1"/>
    </source>
</evidence>
<sequence>VPLDRFLGKSVLKKLFFIQKYINLYSRLSRYDSKRVVSMTTSDLCGSEDAAPPQTARLNPC</sequence>
<gene>
    <name evidence="1" type="ORF">GOODEAATRI_000288</name>
</gene>
<organism evidence="1 2">
    <name type="scientific">Goodea atripinnis</name>
    <dbReference type="NCBI Taxonomy" id="208336"/>
    <lineage>
        <taxon>Eukaryota</taxon>
        <taxon>Metazoa</taxon>
        <taxon>Chordata</taxon>
        <taxon>Craniata</taxon>
        <taxon>Vertebrata</taxon>
        <taxon>Euteleostomi</taxon>
        <taxon>Actinopterygii</taxon>
        <taxon>Neopterygii</taxon>
        <taxon>Teleostei</taxon>
        <taxon>Neoteleostei</taxon>
        <taxon>Acanthomorphata</taxon>
        <taxon>Ovalentaria</taxon>
        <taxon>Atherinomorphae</taxon>
        <taxon>Cyprinodontiformes</taxon>
        <taxon>Goodeidae</taxon>
        <taxon>Goodea</taxon>
    </lineage>
</organism>
<protein>
    <submittedName>
        <fullName evidence="1">Uncharacterized protein</fullName>
    </submittedName>
</protein>
<dbReference type="EMBL" id="JAHRIO010069974">
    <property type="protein sequence ID" value="MEQ2180328.1"/>
    <property type="molecule type" value="Genomic_DNA"/>
</dbReference>
<accession>A0ABV0PA68</accession>
<keyword evidence="2" id="KW-1185">Reference proteome</keyword>
<proteinExistence type="predicted"/>
<comment type="caution">
    <text evidence="1">The sequence shown here is derived from an EMBL/GenBank/DDBJ whole genome shotgun (WGS) entry which is preliminary data.</text>
</comment>
<reference evidence="1 2" key="1">
    <citation type="submission" date="2021-06" db="EMBL/GenBank/DDBJ databases">
        <authorList>
            <person name="Palmer J.M."/>
        </authorList>
    </citation>
    <scope>NUCLEOTIDE SEQUENCE [LARGE SCALE GENOMIC DNA]</scope>
    <source>
        <strain evidence="1 2">GA_2019</strain>
        <tissue evidence="1">Muscle</tissue>
    </source>
</reference>
<evidence type="ECO:0000313" key="2">
    <source>
        <dbReference type="Proteomes" id="UP001476798"/>
    </source>
</evidence>
<name>A0ABV0PA68_9TELE</name>
<feature type="non-terminal residue" evidence="1">
    <location>
        <position position="1"/>
    </location>
</feature>